<dbReference type="Proteomes" id="UP000242084">
    <property type="component" value="Chromosome 1"/>
</dbReference>
<gene>
    <name evidence="1" type="ORF">SAMEA4384403_00112</name>
</gene>
<evidence type="ECO:0000313" key="1">
    <source>
        <dbReference type="EMBL" id="SNV54757.1"/>
    </source>
</evidence>
<name>A0A239Y7C3_9STAP</name>
<protein>
    <submittedName>
        <fullName evidence="1">Uncharacterized protein</fullName>
    </submittedName>
</protein>
<evidence type="ECO:0000313" key="2">
    <source>
        <dbReference type="Proteomes" id="UP000242084"/>
    </source>
</evidence>
<accession>A0A239Y7C3</accession>
<dbReference type="RefSeq" id="WP_095085308.1">
    <property type="nucleotide sequence ID" value="NZ_BMDM01000011.1"/>
</dbReference>
<organism evidence="1 2">
    <name type="scientific">Mammaliicoccus stepanovicii</name>
    <dbReference type="NCBI Taxonomy" id="643214"/>
    <lineage>
        <taxon>Bacteria</taxon>
        <taxon>Bacillati</taxon>
        <taxon>Bacillota</taxon>
        <taxon>Bacilli</taxon>
        <taxon>Bacillales</taxon>
        <taxon>Staphylococcaceae</taxon>
        <taxon>Mammaliicoccus</taxon>
    </lineage>
</organism>
<sequence length="186" mass="21783">MYILEMNQAGNNHIVGLFQDKESAQDWIASCPYIQHEQFEVEGVRYDDYTMDYKTLPTYDEIKWRDSVFPLTKYMFAPDDGPIGIMCYELPVMEEVKDMVEGATQVDAYVIDNNEVKTYIEERENAKETLMEYFKKQNIAYEVGGQGSEDGEYIWTEQQLIHLDANFVDTWQNKSSVQAFVEEICR</sequence>
<reference evidence="1 2" key="1">
    <citation type="submission" date="2017-06" db="EMBL/GenBank/DDBJ databases">
        <authorList>
            <consortium name="Pathogen Informatics"/>
        </authorList>
    </citation>
    <scope>NUCLEOTIDE SEQUENCE [LARGE SCALE GENOMIC DNA]</scope>
    <source>
        <strain evidence="1 2">NCTC13839</strain>
    </source>
</reference>
<dbReference type="KEGG" id="sste:SAMEA4384403_0112"/>
<dbReference type="EMBL" id="LT906462">
    <property type="protein sequence ID" value="SNV54757.1"/>
    <property type="molecule type" value="Genomic_DNA"/>
</dbReference>
<dbReference type="AlphaFoldDB" id="A0A239Y7C3"/>
<proteinExistence type="predicted"/>
<keyword evidence="2" id="KW-1185">Reference proteome</keyword>
<dbReference type="OrthoDB" id="1649489at2"/>